<feature type="signal peptide" evidence="1">
    <location>
        <begin position="1"/>
        <end position="23"/>
    </location>
</feature>
<dbReference type="AlphaFoldDB" id="A0A8K0TNX3"/>
<dbReference type="PANTHER" id="PTHR39603:SF1">
    <property type="entry name" value="CYANOVIRIN-N DOMAIN-CONTAINING PROTEIN"/>
    <property type="match status" value="1"/>
</dbReference>
<sequence>MKFSALLPLLAAPLAAALPAAEAANTMAQRDAPFSFEEWAIAIGKGEPALSVEEALKAAEANGVGSPADKRSLEKRLRCNHLSIGPAYVPDAVSCINYLASSGRMCRVERQSTFCTIGRAQIVGVRGGNSGTFTESWCNDVARAAGHVMDNCWRADNTVQGDHPAWGNGFLNVHIAEPA</sequence>
<dbReference type="PANTHER" id="PTHR39603">
    <property type="entry name" value="CYANOVIRIN-N DOMAIN-CONTAINING PROTEIN"/>
    <property type="match status" value="1"/>
</dbReference>
<gene>
    <name evidence="2" type="ORF">B0T11DRAFT_326833</name>
</gene>
<evidence type="ECO:0000313" key="3">
    <source>
        <dbReference type="Proteomes" id="UP000813385"/>
    </source>
</evidence>
<evidence type="ECO:0000256" key="1">
    <source>
        <dbReference type="SAM" id="SignalP"/>
    </source>
</evidence>
<keyword evidence="3" id="KW-1185">Reference proteome</keyword>
<name>A0A8K0TNX3_9PEZI</name>
<comment type="caution">
    <text evidence="2">The sequence shown here is derived from an EMBL/GenBank/DDBJ whole genome shotgun (WGS) entry which is preliminary data.</text>
</comment>
<accession>A0A8K0TNX3</accession>
<evidence type="ECO:0000313" key="2">
    <source>
        <dbReference type="EMBL" id="KAH7368680.1"/>
    </source>
</evidence>
<protein>
    <submittedName>
        <fullName evidence="2">Uncharacterized protein</fullName>
    </submittedName>
</protein>
<keyword evidence="1" id="KW-0732">Signal</keyword>
<dbReference type="Proteomes" id="UP000813385">
    <property type="component" value="Unassembled WGS sequence"/>
</dbReference>
<reference evidence="2" key="1">
    <citation type="journal article" date="2021" name="Nat. Commun.">
        <title>Genetic determinants of endophytism in the Arabidopsis root mycobiome.</title>
        <authorList>
            <person name="Mesny F."/>
            <person name="Miyauchi S."/>
            <person name="Thiergart T."/>
            <person name="Pickel B."/>
            <person name="Atanasova L."/>
            <person name="Karlsson M."/>
            <person name="Huettel B."/>
            <person name="Barry K.W."/>
            <person name="Haridas S."/>
            <person name="Chen C."/>
            <person name="Bauer D."/>
            <person name="Andreopoulos W."/>
            <person name="Pangilinan J."/>
            <person name="LaButti K."/>
            <person name="Riley R."/>
            <person name="Lipzen A."/>
            <person name="Clum A."/>
            <person name="Drula E."/>
            <person name="Henrissat B."/>
            <person name="Kohler A."/>
            <person name="Grigoriev I.V."/>
            <person name="Martin F.M."/>
            <person name="Hacquard S."/>
        </authorList>
    </citation>
    <scope>NUCLEOTIDE SEQUENCE</scope>
    <source>
        <strain evidence="2">MPI-CAGE-AT-0016</strain>
    </source>
</reference>
<dbReference type="EMBL" id="JAGPXD010000002">
    <property type="protein sequence ID" value="KAH7368680.1"/>
    <property type="molecule type" value="Genomic_DNA"/>
</dbReference>
<organism evidence="2 3">
    <name type="scientific">Plectosphaerella cucumerina</name>
    <dbReference type="NCBI Taxonomy" id="40658"/>
    <lineage>
        <taxon>Eukaryota</taxon>
        <taxon>Fungi</taxon>
        <taxon>Dikarya</taxon>
        <taxon>Ascomycota</taxon>
        <taxon>Pezizomycotina</taxon>
        <taxon>Sordariomycetes</taxon>
        <taxon>Hypocreomycetidae</taxon>
        <taxon>Glomerellales</taxon>
        <taxon>Plectosphaerellaceae</taxon>
        <taxon>Plectosphaerella</taxon>
    </lineage>
</organism>
<proteinExistence type="predicted"/>
<dbReference type="OrthoDB" id="2112446at2759"/>
<feature type="chain" id="PRO_5035468384" evidence="1">
    <location>
        <begin position="24"/>
        <end position="179"/>
    </location>
</feature>